<gene>
    <name evidence="2" type="ORF">ODALV1_LOCUS15348</name>
</gene>
<name>A0ABP1QYE2_9HEXA</name>
<feature type="compositionally biased region" description="Gly residues" evidence="1">
    <location>
        <begin position="26"/>
        <end position="37"/>
    </location>
</feature>
<protein>
    <submittedName>
        <fullName evidence="2">Uncharacterized protein</fullName>
    </submittedName>
</protein>
<feature type="compositionally biased region" description="Low complexity" evidence="1">
    <location>
        <begin position="1"/>
        <end position="25"/>
    </location>
</feature>
<keyword evidence="3" id="KW-1185">Reference proteome</keyword>
<organism evidence="2 3">
    <name type="scientific">Orchesella dallaii</name>
    <dbReference type="NCBI Taxonomy" id="48710"/>
    <lineage>
        <taxon>Eukaryota</taxon>
        <taxon>Metazoa</taxon>
        <taxon>Ecdysozoa</taxon>
        <taxon>Arthropoda</taxon>
        <taxon>Hexapoda</taxon>
        <taxon>Collembola</taxon>
        <taxon>Entomobryomorpha</taxon>
        <taxon>Entomobryoidea</taxon>
        <taxon>Orchesellidae</taxon>
        <taxon>Orchesellinae</taxon>
        <taxon>Orchesella</taxon>
    </lineage>
</organism>
<evidence type="ECO:0000256" key="1">
    <source>
        <dbReference type="SAM" id="MobiDB-lite"/>
    </source>
</evidence>
<sequence length="82" mass="7836">MTSNSGGSCNGNGSASRTASPSKSCGSGGGGSGGSNGSTGKSNQQQQRIIPIVVDDGSSVLKLDDTPTIPVDPNAAATALAK</sequence>
<proteinExistence type="predicted"/>
<dbReference type="Proteomes" id="UP001642540">
    <property type="component" value="Unassembled WGS sequence"/>
</dbReference>
<dbReference type="EMBL" id="CAXLJM020000046">
    <property type="protein sequence ID" value="CAL8111775.1"/>
    <property type="molecule type" value="Genomic_DNA"/>
</dbReference>
<feature type="region of interest" description="Disordered" evidence="1">
    <location>
        <begin position="1"/>
        <end position="82"/>
    </location>
</feature>
<accession>A0ABP1QYE2</accession>
<reference evidence="2 3" key="1">
    <citation type="submission" date="2024-08" db="EMBL/GenBank/DDBJ databases">
        <authorList>
            <person name="Cucini C."/>
            <person name="Frati F."/>
        </authorList>
    </citation>
    <scope>NUCLEOTIDE SEQUENCE [LARGE SCALE GENOMIC DNA]</scope>
</reference>
<evidence type="ECO:0000313" key="2">
    <source>
        <dbReference type="EMBL" id="CAL8111775.1"/>
    </source>
</evidence>
<evidence type="ECO:0000313" key="3">
    <source>
        <dbReference type="Proteomes" id="UP001642540"/>
    </source>
</evidence>
<comment type="caution">
    <text evidence="2">The sequence shown here is derived from an EMBL/GenBank/DDBJ whole genome shotgun (WGS) entry which is preliminary data.</text>
</comment>